<sequence length="136" mass="14838">MTKTTTGSTSSTTTTITRTGVSGACAGAAHPRAVRQQSPPPRTRAEAPLHTTTTATTTATTITTGRPSSDPAERKGVYYYKYEVTLAHSYALSPSLRFRGTGAYRETLIKCTHQSKLLMDTDNDLIFCVHKQYFML</sequence>
<organism evidence="2 3">
    <name type="scientific">Araneus ventricosus</name>
    <name type="common">Orbweaver spider</name>
    <name type="synonym">Epeira ventricosa</name>
    <dbReference type="NCBI Taxonomy" id="182803"/>
    <lineage>
        <taxon>Eukaryota</taxon>
        <taxon>Metazoa</taxon>
        <taxon>Ecdysozoa</taxon>
        <taxon>Arthropoda</taxon>
        <taxon>Chelicerata</taxon>
        <taxon>Arachnida</taxon>
        <taxon>Araneae</taxon>
        <taxon>Araneomorphae</taxon>
        <taxon>Entelegynae</taxon>
        <taxon>Araneoidea</taxon>
        <taxon>Araneidae</taxon>
        <taxon>Araneus</taxon>
    </lineage>
</organism>
<accession>A0A4Y2GHL2</accession>
<proteinExistence type="predicted"/>
<dbReference type="EMBL" id="BGPR01001361">
    <property type="protein sequence ID" value="GBM52028.1"/>
    <property type="molecule type" value="Genomic_DNA"/>
</dbReference>
<gene>
    <name evidence="2" type="ORF">AVEN_42042_1</name>
</gene>
<evidence type="ECO:0000313" key="2">
    <source>
        <dbReference type="EMBL" id="GBM52028.1"/>
    </source>
</evidence>
<keyword evidence="3" id="KW-1185">Reference proteome</keyword>
<feature type="compositionally biased region" description="Low complexity" evidence="1">
    <location>
        <begin position="51"/>
        <end position="64"/>
    </location>
</feature>
<dbReference type="Proteomes" id="UP000499080">
    <property type="component" value="Unassembled WGS sequence"/>
</dbReference>
<name>A0A4Y2GHL2_ARAVE</name>
<evidence type="ECO:0000313" key="3">
    <source>
        <dbReference type="Proteomes" id="UP000499080"/>
    </source>
</evidence>
<protein>
    <submittedName>
        <fullName evidence="2">Uncharacterized protein</fullName>
    </submittedName>
</protein>
<comment type="caution">
    <text evidence="2">The sequence shown here is derived from an EMBL/GenBank/DDBJ whole genome shotgun (WGS) entry which is preliminary data.</text>
</comment>
<feature type="region of interest" description="Disordered" evidence="1">
    <location>
        <begin position="1"/>
        <end position="73"/>
    </location>
</feature>
<reference evidence="2 3" key="1">
    <citation type="journal article" date="2019" name="Sci. Rep.">
        <title>Orb-weaving spider Araneus ventricosus genome elucidates the spidroin gene catalogue.</title>
        <authorList>
            <person name="Kono N."/>
            <person name="Nakamura H."/>
            <person name="Ohtoshi R."/>
            <person name="Moran D.A.P."/>
            <person name="Shinohara A."/>
            <person name="Yoshida Y."/>
            <person name="Fujiwara M."/>
            <person name="Mori M."/>
            <person name="Tomita M."/>
            <person name="Arakawa K."/>
        </authorList>
    </citation>
    <scope>NUCLEOTIDE SEQUENCE [LARGE SCALE GENOMIC DNA]</scope>
</reference>
<dbReference type="AlphaFoldDB" id="A0A4Y2GHL2"/>
<evidence type="ECO:0000256" key="1">
    <source>
        <dbReference type="SAM" id="MobiDB-lite"/>
    </source>
</evidence>
<feature type="compositionally biased region" description="Low complexity" evidence="1">
    <location>
        <begin position="1"/>
        <end position="23"/>
    </location>
</feature>